<dbReference type="PANTHER" id="PTHR20858:SF17">
    <property type="entry name" value="HYDROXYMETHYLPYRIMIDINE_PHOSPHOMETHYLPYRIMIDINE KINASE THI20-RELATED"/>
    <property type="match status" value="1"/>
</dbReference>
<gene>
    <name evidence="4" type="primary">thiD</name>
    <name evidence="4" type="ORF">NHE_0909</name>
</gene>
<sequence>MNKKIPEICIIAGSDSIGGAGLQADLRIAALLDCSASNVVTCITAQDLKGVHAIHYLDGSMVSAQLACALSGKPQAIKIGMLGSSEIISAIWNTLKISKIPIVLDPVLIATSKFSLTKDGAFSVLLEKLIPLSYLITPNLFEAEMISGEKIYSTDTMKVAAGKILALGARNVLIKGFHCGEDSLLDLLMTEDQRFVEFRYDKIKVETTHGTGCRLSSAIACYTAIGKSLEESITLASSLVSKEILRMLSLYQSSQ</sequence>
<dbReference type="InterPro" id="IPR013749">
    <property type="entry name" value="PM/HMP-P_kinase-1"/>
</dbReference>
<dbReference type="SUPFAM" id="SSF53613">
    <property type="entry name" value="Ribokinase-like"/>
    <property type="match status" value="1"/>
</dbReference>
<keyword evidence="4" id="KW-0418">Kinase</keyword>
<dbReference type="GO" id="GO:0008972">
    <property type="term" value="F:phosphomethylpyrimidine kinase activity"/>
    <property type="evidence" value="ECO:0007669"/>
    <property type="project" value="InterPro"/>
</dbReference>
<dbReference type="GO" id="GO:0008902">
    <property type="term" value="F:hydroxymethylpyrimidine kinase activity"/>
    <property type="evidence" value="ECO:0007669"/>
    <property type="project" value="UniProtKB-EC"/>
</dbReference>
<evidence type="ECO:0000259" key="3">
    <source>
        <dbReference type="Pfam" id="PF08543"/>
    </source>
</evidence>
<dbReference type="InterPro" id="IPR029056">
    <property type="entry name" value="Ribokinase-like"/>
</dbReference>
<dbReference type="GO" id="GO:0005829">
    <property type="term" value="C:cytosol"/>
    <property type="evidence" value="ECO:0007669"/>
    <property type="project" value="TreeGrafter"/>
</dbReference>
<organism evidence="4 5">
    <name type="scientific">Neorickettsia helminthoeca str. Oregon</name>
    <dbReference type="NCBI Taxonomy" id="1286528"/>
    <lineage>
        <taxon>Bacteria</taxon>
        <taxon>Pseudomonadati</taxon>
        <taxon>Pseudomonadota</taxon>
        <taxon>Alphaproteobacteria</taxon>
        <taxon>Rickettsiales</taxon>
        <taxon>Anaplasmataceae</taxon>
        <taxon>Neorickettsia</taxon>
    </lineage>
</organism>
<accession>X5H562</accession>
<dbReference type="InterPro" id="IPR004399">
    <property type="entry name" value="HMP/HMP-P_kinase_dom"/>
</dbReference>
<protein>
    <recommendedName>
        <fullName evidence="2">hydroxymethylpyrimidine kinase</fullName>
        <ecNumber evidence="2">2.7.1.49</ecNumber>
    </recommendedName>
</protein>
<dbReference type="HOGENOM" id="CLU_020520_0_3_5"/>
<reference evidence="4 5" key="1">
    <citation type="submission" date="2014-03" db="EMBL/GenBank/DDBJ databases">
        <title>Sequencing and Comparison of Genomes and Transcriptome Profiles of Human Ehrlichiosis Agents.</title>
        <authorList>
            <person name="Lin M."/>
            <person name="Daugherty S.C."/>
            <person name="Nagaraj S."/>
            <person name="Cheng Z."/>
            <person name="Xiong Q."/>
            <person name="Lin F.-Y."/>
            <person name="Sengamalay N."/>
            <person name="Ott S."/>
            <person name="Godinez A."/>
            <person name="Tallon L.J."/>
            <person name="Sadzewicz L."/>
            <person name="Fraser C.M."/>
            <person name="Dunning Hotopp J.C."/>
            <person name="Rikihisa Y."/>
        </authorList>
    </citation>
    <scope>NUCLEOTIDE SEQUENCE [LARGE SCALE GENOMIC DNA]</scope>
    <source>
        <strain evidence="4 5">Oregon</strain>
    </source>
</reference>
<dbReference type="CDD" id="cd01169">
    <property type="entry name" value="HMPP_kinase"/>
    <property type="match status" value="1"/>
</dbReference>
<dbReference type="GO" id="GO:0009229">
    <property type="term" value="P:thiamine diphosphate biosynthetic process"/>
    <property type="evidence" value="ECO:0007669"/>
    <property type="project" value="UniProtKB-UniPathway"/>
</dbReference>
<proteinExistence type="predicted"/>
<feature type="domain" description="Pyridoxamine kinase/Phosphomethylpyrimidine kinase" evidence="3">
    <location>
        <begin position="15"/>
        <end position="250"/>
    </location>
</feature>
<evidence type="ECO:0000256" key="2">
    <source>
        <dbReference type="ARBA" id="ARBA00012135"/>
    </source>
</evidence>
<dbReference type="KEGG" id="nhm:NHE_0909"/>
<dbReference type="Gene3D" id="3.40.1190.20">
    <property type="match status" value="1"/>
</dbReference>
<evidence type="ECO:0000256" key="1">
    <source>
        <dbReference type="ARBA" id="ARBA00004948"/>
    </source>
</evidence>
<dbReference type="STRING" id="1286528.NHE_0909"/>
<dbReference type="EC" id="2.7.1.49" evidence="2"/>
<evidence type="ECO:0000313" key="5">
    <source>
        <dbReference type="Proteomes" id="UP000023755"/>
    </source>
</evidence>
<dbReference type="Proteomes" id="UP000023755">
    <property type="component" value="Chromosome"/>
</dbReference>
<keyword evidence="4" id="KW-0808">Transferase</keyword>
<dbReference type="OrthoDB" id="9810880at2"/>
<comment type="pathway">
    <text evidence="1">Cofactor biosynthesis; thiamine diphosphate biosynthesis.</text>
</comment>
<name>X5H562_9RICK</name>
<keyword evidence="5" id="KW-1185">Reference proteome</keyword>
<dbReference type="PANTHER" id="PTHR20858">
    <property type="entry name" value="PHOSPHOMETHYLPYRIMIDINE KINASE"/>
    <property type="match status" value="1"/>
</dbReference>
<dbReference type="Pfam" id="PF08543">
    <property type="entry name" value="Phos_pyr_kin"/>
    <property type="match status" value="1"/>
</dbReference>
<dbReference type="RefSeq" id="WP_038560266.1">
    <property type="nucleotide sequence ID" value="NZ_CP007481.1"/>
</dbReference>
<dbReference type="AlphaFoldDB" id="X5H562"/>
<evidence type="ECO:0000313" key="4">
    <source>
        <dbReference type="EMBL" id="AHX11828.1"/>
    </source>
</evidence>
<dbReference type="EMBL" id="CP007481">
    <property type="protein sequence ID" value="AHX11828.1"/>
    <property type="molecule type" value="Genomic_DNA"/>
</dbReference>
<dbReference type="UniPathway" id="UPA00060">
    <property type="reaction ID" value="UER00138"/>
</dbReference>
<dbReference type="GO" id="GO:0009228">
    <property type="term" value="P:thiamine biosynthetic process"/>
    <property type="evidence" value="ECO:0007669"/>
    <property type="project" value="InterPro"/>
</dbReference>
<dbReference type="NCBIfam" id="TIGR00097">
    <property type="entry name" value="HMP-P_kinase"/>
    <property type="match status" value="1"/>
</dbReference>